<dbReference type="PATRIC" id="fig|1423729.3.peg.190"/>
<dbReference type="InterPro" id="IPR000835">
    <property type="entry name" value="HTH_MarR-typ"/>
</dbReference>
<dbReference type="InterPro" id="IPR036390">
    <property type="entry name" value="WH_DNA-bd_sf"/>
</dbReference>
<comment type="caution">
    <text evidence="2">The sequence shown here is derived from an EMBL/GenBank/DDBJ whole genome shotgun (WGS) entry which is preliminary data.</text>
</comment>
<dbReference type="GO" id="GO:0003677">
    <property type="term" value="F:DNA binding"/>
    <property type="evidence" value="ECO:0007669"/>
    <property type="project" value="UniProtKB-KW"/>
</dbReference>
<dbReference type="STRING" id="1423729.FC80_GL000189"/>
<dbReference type="Gene3D" id="1.10.10.10">
    <property type="entry name" value="Winged helix-like DNA-binding domain superfamily/Winged helix DNA-binding domain"/>
    <property type="match status" value="1"/>
</dbReference>
<keyword evidence="3" id="KW-1185">Reference proteome</keyword>
<protein>
    <recommendedName>
        <fullName evidence="1">HTH marR-type domain-containing protein</fullName>
    </recommendedName>
</protein>
<proteinExistence type="predicted"/>
<evidence type="ECO:0000259" key="1">
    <source>
        <dbReference type="Pfam" id="PF01047"/>
    </source>
</evidence>
<dbReference type="Pfam" id="PF01047">
    <property type="entry name" value="MarR"/>
    <property type="match status" value="1"/>
</dbReference>
<reference evidence="2 3" key="1">
    <citation type="journal article" date="2015" name="Genome Announc.">
        <title>Expanding the biotechnology potential of lactobacilli through comparative genomics of 213 strains and associated genera.</title>
        <authorList>
            <person name="Sun Z."/>
            <person name="Harris H.M."/>
            <person name="McCann A."/>
            <person name="Guo C."/>
            <person name="Argimon S."/>
            <person name="Zhang W."/>
            <person name="Yang X."/>
            <person name="Jeffery I.B."/>
            <person name="Cooney J.C."/>
            <person name="Kagawa T.F."/>
            <person name="Liu W."/>
            <person name="Song Y."/>
            <person name="Salvetti E."/>
            <person name="Wrobel A."/>
            <person name="Rasinkangas P."/>
            <person name="Parkhill J."/>
            <person name="Rea M.C."/>
            <person name="O'Sullivan O."/>
            <person name="Ritari J."/>
            <person name="Douillard F.P."/>
            <person name="Paul Ross R."/>
            <person name="Yang R."/>
            <person name="Briner A.E."/>
            <person name="Felis G.E."/>
            <person name="de Vos W.M."/>
            <person name="Barrangou R."/>
            <person name="Klaenhammer T.R."/>
            <person name="Caufield P.W."/>
            <person name="Cui Y."/>
            <person name="Zhang H."/>
            <person name="O'Toole P.W."/>
        </authorList>
    </citation>
    <scope>NUCLEOTIDE SEQUENCE [LARGE SCALE GENOMIC DNA]</scope>
    <source>
        <strain evidence="2 3">DSM 21116</strain>
    </source>
</reference>
<dbReference type="AlphaFoldDB" id="A0A0R2CV88"/>
<gene>
    <name evidence="2" type="ORF">FC80_GL000189</name>
</gene>
<organism evidence="2 3">
    <name type="scientific">Liquorilactobacillus cacaonum DSM 21116</name>
    <dbReference type="NCBI Taxonomy" id="1423729"/>
    <lineage>
        <taxon>Bacteria</taxon>
        <taxon>Bacillati</taxon>
        <taxon>Bacillota</taxon>
        <taxon>Bacilli</taxon>
        <taxon>Lactobacillales</taxon>
        <taxon>Lactobacillaceae</taxon>
        <taxon>Liquorilactobacillus</taxon>
    </lineage>
</organism>
<feature type="domain" description="HTH marR-type" evidence="1">
    <location>
        <begin position="2"/>
        <end position="30"/>
    </location>
</feature>
<dbReference type="InterPro" id="IPR036388">
    <property type="entry name" value="WH-like_DNA-bd_sf"/>
</dbReference>
<name>A0A0R2CV88_9LACO</name>
<dbReference type="SUPFAM" id="SSF46785">
    <property type="entry name" value="Winged helix' DNA-binding domain"/>
    <property type="match status" value="1"/>
</dbReference>
<dbReference type="Proteomes" id="UP000051131">
    <property type="component" value="Unassembled WGS sequence"/>
</dbReference>
<sequence>MDTNTLTPVVKKLIQKGWINKEKSLTDGRSFELALTGKAMLNFKVIQAKIAKIQAKLVGSEHSKFISILNEAHELNERVAKVISEQMEEYK</sequence>
<dbReference type="EMBL" id="AYZE01000008">
    <property type="protein sequence ID" value="KRM92009.1"/>
    <property type="molecule type" value="Genomic_DNA"/>
</dbReference>
<evidence type="ECO:0000313" key="3">
    <source>
        <dbReference type="Proteomes" id="UP000051131"/>
    </source>
</evidence>
<evidence type="ECO:0000313" key="2">
    <source>
        <dbReference type="EMBL" id="KRM92009.1"/>
    </source>
</evidence>
<accession>A0A0R2CV88</accession>